<dbReference type="EMBL" id="CAJVOS010000009">
    <property type="protein sequence ID" value="CAG7970320.1"/>
    <property type="molecule type" value="Genomic_DNA"/>
</dbReference>
<evidence type="ECO:0000313" key="2">
    <source>
        <dbReference type="Proteomes" id="UP001153618"/>
    </source>
</evidence>
<gene>
    <name evidence="1" type="ORF">POLS_LOCUS1000</name>
</gene>
<reference evidence="1" key="1">
    <citation type="submission" date="2021-07" db="EMBL/GenBank/DDBJ databases">
        <authorList>
            <person name="Branca A.L. A."/>
        </authorList>
    </citation>
    <scope>NUCLEOTIDE SEQUENCE</scope>
</reference>
<organism evidence="1 2">
    <name type="scientific">Penicillium olsonii</name>
    <dbReference type="NCBI Taxonomy" id="99116"/>
    <lineage>
        <taxon>Eukaryota</taxon>
        <taxon>Fungi</taxon>
        <taxon>Dikarya</taxon>
        <taxon>Ascomycota</taxon>
        <taxon>Pezizomycotina</taxon>
        <taxon>Eurotiomycetes</taxon>
        <taxon>Eurotiomycetidae</taxon>
        <taxon>Eurotiales</taxon>
        <taxon>Aspergillaceae</taxon>
        <taxon>Penicillium</taxon>
    </lineage>
</organism>
<proteinExistence type="predicted"/>
<name>A0A9W4HCP3_PENOL</name>
<evidence type="ECO:0000313" key="1">
    <source>
        <dbReference type="EMBL" id="CAG7970320.1"/>
    </source>
</evidence>
<dbReference type="AlphaFoldDB" id="A0A9W4HCP3"/>
<protein>
    <submittedName>
        <fullName evidence="1">Uncharacterized protein</fullName>
    </submittedName>
</protein>
<dbReference type="Proteomes" id="UP001153618">
    <property type="component" value="Unassembled WGS sequence"/>
</dbReference>
<accession>A0A9W4HCP3</accession>
<comment type="caution">
    <text evidence="1">The sequence shown here is derived from an EMBL/GenBank/DDBJ whole genome shotgun (WGS) entry which is preliminary data.</text>
</comment>
<sequence length="116" mass="13260">MSCGSRVPPRTDDDGSLHRVVIHVPTLHTPNTFSLLQTPRAWCRYYCIATRCNSSTPLLRATPRSWKAFTPFDKSRGLVSLNTHRPRECSPFWEHKWQSGATGQSYLVFPIGRFIV</sequence>
<keyword evidence="2" id="KW-1185">Reference proteome</keyword>